<organism evidence="1 2">
    <name type="scientific">Hermanssonia centrifuga</name>
    <dbReference type="NCBI Taxonomy" id="98765"/>
    <lineage>
        <taxon>Eukaryota</taxon>
        <taxon>Fungi</taxon>
        <taxon>Dikarya</taxon>
        <taxon>Basidiomycota</taxon>
        <taxon>Agaricomycotina</taxon>
        <taxon>Agaricomycetes</taxon>
        <taxon>Polyporales</taxon>
        <taxon>Meruliaceae</taxon>
        <taxon>Hermanssonia</taxon>
    </lineage>
</organism>
<evidence type="ECO:0000313" key="2">
    <source>
        <dbReference type="Proteomes" id="UP000186601"/>
    </source>
</evidence>
<name>A0A2R6PJD4_9APHY</name>
<proteinExistence type="predicted"/>
<protein>
    <submittedName>
        <fullName evidence="1">Uncharacterized protein</fullName>
    </submittedName>
</protein>
<gene>
    <name evidence="1" type="ORF">PHLCEN_2v4760</name>
</gene>
<evidence type="ECO:0000313" key="1">
    <source>
        <dbReference type="EMBL" id="PSR92230.1"/>
    </source>
</evidence>
<accession>A0A2R6PJD4</accession>
<reference evidence="1 2" key="1">
    <citation type="submission" date="2018-02" db="EMBL/GenBank/DDBJ databases">
        <title>Genome sequence of the basidiomycete white-rot fungus Phlebia centrifuga.</title>
        <authorList>
            <person name="Granchi Z."/>
            <person name="Peng M."/>
            <person name="de Vries R.P."/>
            <person name="Hilden K."/>
            <person name="Makela M.R."/>
            <person name="Grigoriev I."/>
            <person name="Riley R."/>
        </authorList>
    </citation>
    <scope>NUCLEOTIDE SEQUENCE [LARGE SCALE GENOMIC DNA]</scope>
    <source>
        <strain evidence="1 2">FBCC195</strain>
    </source>
</reference>
<keyword evidence="2" id="KW-1185">Reference proteome</keyword>
<dbReference type="EMBL" id="MLYV02000479">
    <property type="protein sequence ID" value="PSR92230.1"/>
    <property type="molecule type" value="Genomic_DNA"/>
</dbReference>
<dbReference type="AlphaFoldDB" id="A0A2R6PJD4"/>
<sequence length="80" mass="8670">MDVIVGMVPVMVDSSGITTIADDAAQESKSNYELGPAAPNGQMNGRDSYQTIQQRFQPPAAYVWASDIPISEADISLYFQ</sequence>
<dbReference type="Proteomes" id="UP000186601">
    <property type="component" value="Unassembled WGS sequence"/>
</dbReference>
<comment type="caution">
    <text evidence="1">The sequence shown here is derived from an EMBL/GenBank/DDBJ whole genome shotgun (WGS) entry which is preliminary data.</text>
</comment>